<dbReference type="Proteomes" id="UP000316806">
    <property type="component" value="Chromosome"/>
</dbReference>
<organism evidence="1 2">
    <name type="scientific">Streptomyces spectabilis</name>
    <dbReference type="NCBI Taxonomy" id="68270"/>
    <lineage>
        <taxon>Bacteria</taxon>
        <taxon>Bacillati</taxon>
        <taxon>Actinomycetota</taxon>
        <taxon>Actinomycetes</taxon>
        <taxon>Kitasatosporales</taxon>
        <taxon>Streptomycetaceae</taxon>
        <taxon>Streptomyces</taxon>
    </lineage>
</organism>
<name>A0A516R2I0_STRST</name>
<sequence length="224" mass="24381">MLFAGAPASWHPMGRARVTDAPALVLGAVRRRRAWVRARRQTVRIIHDDLGMRPGQGLQELLQAVVRLRRRSLTVLRVPLPPHVSGFCVRGETEDTIVVTSNTSERQGLHVLLHELYHLLCGRSPAPSPPYAVAAGDLLDLGALSEQMPSLPPDVVEEVLFRPARLRAGASGRGDATAPAAYEEDEEWAAEVFATVGLLMLCLDPAISYTGSLTSSFAHRRADV</sequence>
<evidence type="ECO:0008006" key="3">
    <source>
        <dbReference type="Google" id="ProtNLM"/>
    </source>
</evidence>
<accession>A0A516R2I0</accession>
<reference evidence="1 2" key="1">
    <citation type="journal article" date="2019" name="J. Ind. Microbiol. Biotechnol.">
        <title>The complete genomic sequence of Streptomyces spectabilis NRRL-2792 and identification of secondary metabolite biosynthetic gene clusters.</title>
        <authorList>
            <person name="Sinha A."/>
            <person name="Phillips-Salemka S."/>
            <person name="Niraula T.A."/>
            <person name="Short K.A."/>
            <person name="Niraula N.P."/>
        </authorList>
    </citation>
    <scope>NUCLEOTIDE SEQUENCE [LARGE SCALE GENOMIC DNA]</scope>
    <source>
        <strain evidence="1 2">NRRL 2792</strain>
    </source>
</reference>
<dbReference type="AlphaFoldDB" id="A0A516R2I0"/>
<gene>
    <name evidence="1" type="ORF">FH965_04240</name>
</gene>
<dbReference type="RefSeq" id="WP_144001442.1">
    <property type="nucleotide sequence ID" value="NZ_CP040916.1"/>
</dbReference>
<dbReference type="EMBL" id="CP040916">
    <property type="protein sequence ID" value="QDQ09866.1"/>
    <property type="molecule type" value="Genomic_DNA"/>
</dbReference>
<protein>
    <recommendedName>
        <fullName evidence="3">ImmA/IrrE family metallo-endopeptidase</fullName>
    </recommendedName>
</protein>
<evidence type="ECO:0000313" key="2">
    <source>
        <dbReference type="Proteomes" id="UP000316806"/>
    </source>
</evidence>
<evidence type="ECO:0000313" key="1">
    <source>
        <dbReference type="EMBL" id="QDQ09866.1"/>
    </source>
</evidence>
<proteinExistence type="predicted"/>